<dbReference type="Pfam" id="PF03960">
    <property type="entry name" value="ArsC"/>
    <property type="match status" value="1"/>
</dbReference>
<protein>
    <recommendedName>
        <fullName evidence="4">Arsenate reductase</fullName>
        <ecNumber evidence="4">1.20.4.1</ecNumber>
    </recommendedName>
</protein>
<dbReference type="Gene3D" id="3.40.30.10">
    <property type="entry name" value="Glutaredoxin"/>
    <property type="match status" value="1"/>
</dbReference>
<evidence type="ECO:0000313" key="5">
    <source>
        <dbReference type="EMBL" id="CAL16992.1"/>
    </source>
</evidence>
<proteinExistence type="inferred from homology"/>
<dbReference type="Proteomes" id="UP000008871">
    <property type="component" value="Chromosome"/>
</dbReference>
<dbReference type="GO" id="GO:0008794">
    <property type="term" value="F:arsenate reductase (glutaredoxin) activity"/>
    <property type="evidence" value="ECO:0007669"/>
    <property type="project" value="UniProtKB-UniRule"/>
</dbReference>
<evidence type="ECO:0000256" key="3">
    <source>
        <dbReference type="PROSITE-ProRule" id="PRU01282"/>
    </source>
</evidence>
<evidence type="ECO:0000256" key="4">
    <source>
        <dbReference type="RuleBase" id="RU362029"/>
    </source>
</evidence>
<accession>Q0VPA6</accession>
<dbReference type="AlphaFoldDB" id="Q0VPA6"/>
<comment type="similarity">
    <text evidence="1 3 4">Belongs to the ArsC family.</text>
</comment>
<reference evidence="5 6" key="1">
    <citation type="journal article" date="2006" name="Nat. Biotechnol.">
        <title>Genome sequence of the ubiquitous hydrocarbon-degrading marine bacterium Alcanivorax borkumensis.</title>
        <authorList>
            <person name="Schneiker S."/>
            <person name="Martins dos Santos V.A.P."/>
            <person name="Bartels D."/>
            <person name="Bekel T."/>
            <person name="Brecht M."/>
            <person name="Buhrmester J."/>
            <person name="Chernikova T.N."/>
            <person name="Denaro R."/>
            <person name="Ferrer M."/>
            <person name="Gertler C."/>
            <person name="Goesmann A."/>
            <person name="Golyshina O.V."/>
            <person name="Kaminski F."/>
            <person name="Khachane A.N."/>
            <person name="Lang S."/>
            <person name="Linke B."/>
            <person name="McHardy A.C."/>
            <person name="Meyer F."/>
            <person name="Nechitaylo T."/>
            <person name="Puehler A."/>
            <person name="Regenhardt D."/>
            <person name="Rupp O."/>
            <person name="Sabirova J.S."/>
            <person name="Selbitschka W."/>
            <person name="Yakimov M.M."/>
            <person name="Timmis K.N."/>
            <person name="Vorhoelter F.-J."/>
            <person name="Weidner S."/>
            <person name="Kaiser O."/>
            <person name="Golyshin P.N."/>
        </authorList>
    </citation>
    <scope>NUCLEOTIDE SEQUENCE [LARGE SCALE GENOMIC DNA]</scope>
    <source>
        <strain evidence="6">ATCC 700651 / DSM 11573 / NCIMB 13689 / SK2</strain>
    </source>
</reference>
<dbReference type="KEGG" id="abo:ABO_1544"/>
<dbReference type="EC" id="1.20.4.1" evidence="4"/>
<evidence type="ECO:0000256" key="2">
    <source>
        <dbReference type="ARBA" id="ARBA00023002"/>
    </source>
</evidence>
<dbReference type="CDD" id="cd03034">
    <property type="entry name" value="ArsC_ArsC"/>
    <property type="match status" value="1"/>
</dbReference>
<keyword evidence="2 4" id="KW-0560">Oxidoreductase</keyword>
<comment type="catalytic activity">
    <reaction evidence="4">
        <text>[glutaredoxin]-dithiol + arsenate + glutathione + H(+) = glutathionyl-S-S-[glutaredoxin] + arsenite + H2O</text>
        <dbReference type="Rhea" id="RHEA:22016"/>
        <dbReference type="Rhea" id="RHEA-COMP:10729"/>
        <dbReference type="Rhea" id="RHEA-COMP:17668"/>
        <dbReference type="ChEBI" id="CHEBI:15377"/>
        <dbReference type="ChEBI" id="CHEBI:15378"/>
        <dbReference type="ChEBI" id="CHEBI:29242"/>
        <dbReference type="ChEBI" id="CHEBI:29950"/>
        <dbReference type="ChEBI" id="CHEBI:48597"/>
        <dbReference type="ChEBI" id="CHEBI:57925"/>
        <dbReference type="ChEBI" id="CHEBI:146199"/>
        <dbReference type="EC" id="1.20.4.1"/>
    </reaction>
</comment>
<dbReference type="HOGENOM" id="CLU_116644_0_1_6"/>
<dbReference type="NCBIfam" id="TIGR00014">
    <property type="entry name" value="arsC"/>
    <property type="match status" value="1"/>
</dbReference>
<dbReference type="EMBL" id="AM286690">
    <property type="protein sequence ID" value="CAL16992.1"/>
    <property type="molecule type" value="Genomic_DNA"/>
</dbReference>
<dbReference type="InterPro" id="IPR006660">
    <property type="entry name" value="Arsenate_reductase-like"/>
</dbReference>
<dbReference type="STRING" id="393595.ABO_1544"/>
<dbReference type="SUPFAM" id="SSF52833">
    <property type="entry name" value="Thioredoxin-like"/>
    <property type="match status" value="1"/>
</dbReference>
<sequence>MSDYTIFHNPRCSKSRQTLALLEERGITPIIVKYLDDIPDAATLKSLITKLGFTRAHDLVRNKEADYKTAGLTAQSNDDNVITAMTQYPKLIERPIVVKGDQAVLGRPPENALTLLD</sequence>
<dbReference type="PANTHER" id="PTHR30041:SF4">
    <property type="entry name" value="ARSENATE REDUCTASE"/>
    <property type="match status" value="1"/>
</dbReference>
<evidence type="ECO:0000313" key="6">
    <source>
        <dbReference type="Proteomes" id="UP000008871"/>
    </source>
</evidence>
<dbReference type="RefSeq" id="WP_011588825.1">
    <property type="nucleotide sequence ID" value="NC_008260.1"/>
</dbReference>
<name>Q0VPA6_ALCBS</name>
<organism evidence="5 6">
    <name type="scientific">Alcanivorax borkumensis (strain ATCC 700651 / DSM 11573 / NCIMB 13689 / SK2)</name>
    <dbReference type="NCBI Taxonomy" id="393595"/>
    <lineage>
        <taxon>Bacteria</taxon>
        <taxon>Pseudomonadati</taxon>
        <taxon>Pseudomonadota</taxon>
        <taxon>Gammaproteobacteria</taxon>
        <taxon>Oceanospirillales</taxon>
        <taxon>Alcanivoracaceae</taxon>
        <taxon>Alcanivorax</taxon>
    </lineage>
</organism>
<gene>
    <name evidence="5" type="primary">arsC</name>
    <name evidence="5" type="ordered locus">ABO_1544</name>
</gene>
<dbReference type="eggNOG" id="COG1393">
    <property type="taxonomic scope" value="Bacteria"/>
</dbReference>
<dbReference type="OrthoDB" id="9790554at2"/>
<dbReference type="InterPro" id="IPR036249">
    <property type="entry name" value="Thioredoxin-like_sf"/>
</dbReference>
<dbReference type="PROSITE" id="PS51353">
    <property type="entry name" value="ARSC"/>
    <property type="match status" value="1"/>
</dbReference>
<evidence type="ECO:0000256" key="1">
    <source>
        <dbReference type="ARBA" id="ARBA00007198"/>
    </source>
</evidence>
<dbReference type="PANTHER" id="PTHR30041">
    <property type="entry name" value="ARSENATE REDUCTASE"/>
    <property type="match status" value="1"/>
</dbReference>
<dbReference type="InterPro" id="IPR006659">
    <property type="entry name" value="Arsenate_reductase"/>
</dbReference>
<keyword evidence="6" id="KW-1185">Reference proteome</keyword>